<gene>
    <name evidence="2" type="ORF">ROHU_015356</name>
</gene>
<name>A0A498NPB9_LABRO</name>
<keyword evidence="3" id="KW-1185">Reference proteome</keyword>
<evidence type="ECO:0000256" key="1">
    <source>
        <dbReference type="SAM" id="MobiDB-lite"/>
    </source>
</evidence>
<accession>A0A498NPB9</accession>
<reference evidence="2 3" key="1">
    <citation type="submission" date="2018-03" db="EMBL/GenBank/DDBJ databases">
        <title>Draft genome sequence of Rohu Carp (Labeo rohita).</title>
        <authorList>
            <person name="Das P."/>
            <person name="Kushwaha B."/>
            <person name="Joshi C.G."/>
            <person name="Kumar D."/>
            <person name="Nagpure N.S."/>
            <person name="Sahoo L."/>
            <person name="Das S.P."/>
            <person name="Bit A."/>
            <person name="Patnaik S."/>
            <person name="Meher P.K."/>
            <person name="Jayasankar P."/>
            <person name="Koringa P.G."/>
            <person name="Patel N.V."/>
            <person name="Hinsu A.T."/>
            <person name="Kumar R."/>
            <person name="Pandey M."/>
            <person name="Agarwal S."/>
            <person name="Srivastava S."/>
            <person name="Singh M."/>
            <person name="Iquebal M.A."/>
            <person name="Jaiswal S."/>
            <person name="Angadi U.B."/>
            <person name="Kumar N."/>
            <person name="Raza M."/>
            <person name="Shah T.M."/>
            <person name="Rai A."/>
            <person name="Jena J.K."/>
        </authorList>
    </citation>
    <scope>NUCLEOTIDE SEQUENCE [LARGE SCALE GENOMIC DNA]</scope>
    <source>
        <strain evidence="2">DASCIFA01</strain>
        <tissue evidence="2">Testis</tissue>
    </source>
</reference>
<proteinExistence type="predicted"/>
<dbReference type="AlphaFoldDB" id="A0A498NPB9"/>
<dbReference type="Proteomes" id="UP000290572">
    <property type="component" value="Unassembled WGS sequence"/>
</dbReference>
<feature type="region of interest" description="Disordered" evidence="1">
    <location>
        <begin position="1"/>
        <end position="41"/>
    </location>
</feature>
<comment type="caution">
    <text evidence="2">The sequence shown here is derived from an EMBL/GenBank/DDBJ whole genome shotgun (WGS) entry which is preliminary data.</text>
</comment>
<protein>
    <submittedName>
        <fullName evidence="2">Putative GAG protein</fullName>
    </submittedName>
</protein>
<dbReference type="EMBL" id="QBIY01011244">
    <property type="protein sequence ID" value="RXN33753.1"/>
    <property type="molecule type" value="Genomic_DNA"/>
</dbReference>
<dbReference type="STRING" id="84645.A0A498NPB9"/>
<evidence type="ECO:0000313" key="3">
    <source>
        <dbReference type="Proteomes" id="UP000290572"/>
    </source>
</evidence>
<organism evidence="2 3">
    <name type="scientific">Labeo rohita</name>
    <name type="common">Indian major carp</name>
    <name type="synonym">Cyprinus rohita</name>
    <dbReference type="NCBI Taxonomy" id="84645"/>
    <lineage>
        <taxon>Eukaryota</taxon>
        <taxon>Metazoa</taxon>
        <taxon>Chordata</taxon>
        <taxon>Craniata</taxon>
        <taxon>Vertebrata</taxon>
        <taxon>Euteleostomi</taxon>
        <taxon>Actinopterygii</taxon>
        <taxon>Neopterygii</taxon>
        <taxon>Teleostei</taxon>
        <taxon>Ostariophysi</taxon>
        <taxon>Cypriniformes</taxon>
        <taxon>Cyprinidae</taxon>
        <taxon>Labeoninae</taxon>
        <taxon>Labeonini</taxon>
        <taxon>Labeo</taxon>
    </lineage>
</organism>
<sequence>MELGLSDSDGGHGDGDALPGASQDATPLNWAELPNPAFPEEDIFSGNLPFVDEPAGSGDDDDAGLLGVSEDEEAIPLSGVAQVNPPAVIPQSILLEVCERAAARLNIKWPAPQSATDQERDVYDGKVLGPPPGPRKQLFPVVPACAKHMRHYWTDPLDFKHGLTGLEVKDMVTLGMGDPPAVEPSIARHLNPAQGGLLAPPKPVLPSKMDRFSASVYQAAYKSSAVAVRALNVSSLLSAYQAENLHDLGQQLDKGSPSPTLWKEIRKLYGLSTCPGALVQKTEALPWKVHPFMTGIHAHCGGLILGDVSSTASPGDRSLAYRASLWVYWATGELSISPIGGSRTRDDEREQ</sequence>
<evidence type="ECO:0000313" key="2">
    <source>
        <dbReference type="EMBL" id="RXN33753.1"/>
    </source>
</evidence>